<dbReference type="EMBL" id="MU860011">
    <property type="protein sequence ID" value="KAK4242178.1"/>
    <property type="molecule type" value="Genomic_DNA"/>
</dbReference>
<dbReference type="PANTHER" id="PTHR46179">
    <property type="entry name" value="ZINC FINGER PROTEIN"/>
    <property type="match status" value="1"/>
</dbReference>
<keyword evidence="1" id="KW-0479">Metal-binding</keyword>
<reference evidence="4" key="2">
    <citation type="submission" date="2023-05" db="EMBL/GenBank/DDBJ databases">
        <authorList>
            <consortium name="Lawrence Berkeley National Laboratory"/>
            <person name="Steindorff A."/>
            <person name="Hensen N."/>
            <person name="Bonometti L."/>
            <person name="Westerberg I."/>
            <person name="Brannstrom I.O."/>
            <person name="Guillou S."/>
            <person name="Cros-Aarteil S."/>
            <person name="Calhoun S."/>
            <person name="Haridas S."/>
            <person name="Kuo A."/>
            <person name="Mondo S."/>
            <person name="Pangilinan J."/>
            <person name="Riley R."/>
            <person name="Labutti K."/>
            <person name="Andreopoulos B."/>
            <person name="Lipzen A."/>
            <person name="Chen C."/>
            <person name="Yanf M."/>
            <person name="Daum C."/>
            <person name="Ng V."/>
            <person name="Clum A."/>
            <person name="Ohm R."/>
            <person name="Martin F."/>
            <person name="Silar P."/>
            <person name="Natvig D."/>
            <person name="Lalanne C."/>
            <person name="Gautier V."/>
            <person name="Ament-Velasquez S.L."/>
            <person name="Kruys A."/>
            <person name="Hutchinson M.I."/>
            <person name="Powell A.J."/>
            <person name="Barry K."/>
            <person name="Miller A.N."/>
            <person name="Grigoriev I.V."/>
            <person name="Debuchy R."/>
            <person name="Gladieux P."/>
            <person name="Thoren M.H."/>
            <person name="Johannesson H."/>
        </authorList>
    </citation>
    <scope>NUCLEOTIDE SEQUENCE</scope>
    <source>
        <strain evidence="4">CBS 532.94</strain>
    </source>
</reference>
<dbReference type="AlphaFoldDB" id="A0AAN7HGN8"/>
<dbReference type="Pfam" id="PF00096">
    <property type="entry name" value="zf-C2H2"/>
    <property type="match status" value="2"/>
</dbReference>
<dbReference type="SMART" id="SM00355">
    <property type="entry name" value="ZnF_C2H2"/>
    <property type="match status" value="3"/>
</dbReference>
<keyword evidence="1" id="KW-0863">Zinc-finger</keyword>
<accession>A0AAN7HGN8</accession>
<keyword evidence="1" id="KW-0862">Zinc</keyword>
<evidence type="ECO:0000256" key="1">
    <source>
        <dbReference type="PROSITE-ProRule" id="PRU00042"/>
    </source>
</evidence>
<dbReference type="InterPro" id="IPR051061">
    <property type="entry name" value="Zinc_finger_trans_reg"/>
</dbReference>
<dbReference type="InterPro" id="IPR036236">
    <property type="entry name" value="Znf_C2H2_sf"/>
</dbReference>
<dbReference type="PROSITE" id="PS00028">
    <property type="entry name" value="ZINC_FINGER_C2H2_1"/>
    <property type="match status" value="2"/>
</dbReference>
<dbReference type="GO" id="GO:0008270">
    <property type="term" value="F:zinc ion binding"/>
    <property type="evidence" value="ECO:0007669"/>
    <property type="project" value="UniProtKB-KW"/>
</dbReference>
<proteinExistence type="predicted"/>
<reference evidence="4" key="1">
    <citation type="journal article" date="2023" name="Mol. Phylogenet. Evol.">
        <title>Genome-scale phylogeny and comparative genomics of the fungal order Sordariales.</title>
        <authorList>
            <person name="Hensen N."/>
            <person name="Bonometti L."/>
            <person name="Westerberg I."/>
            <person name="Brannstrom I.O."/>
            <person name="Guillou S."/>
            <person name="Cros-Aarteil S."/>
            <person name="Calhoun S."/>
            <person name="Haridas S."/>
            <person name="Kuo A."/>
            <person name="Mondo S."/>
            <person name="Pangilinan J."/>
            <person name="Riley R."/>
            <person name="LaButti K."/>
            <person name="Andreopoulos B."/>
            <person name="Lipzen A."/>
            <person name="Chen C."/>
            <person name="Yan M."/>
            <person name="Daum C."/>
            <person name="Ng V."/>
            <person name="Clum A."/>
            <person name="Steindorff A."/>
            <person name="Ohm R.A."/>
            <person name="Martin F."/>
            <person name="Silar P."/>
            <person name="Natvig D.O."/>
            <person name="Lalanne C."/>
            <person name="Gautier V."/>
            <person name="Ament-Velasquez S.L."/>
            <person name="Kruys A."/>
            <person name="Hutchinson M.I."/>
            <person name="Powell A.J."/>
            <person name="Barry K."/>
            <person name="Miller A.N."/>
            <person name="Grigoriev I.V."/>
            <person name="Debuchy R."/>
            <person name="Gladieux P."/>
            <person name="Hiltunen Thoren M."/>
            <person name="Johannesson H."/>
        </authorList>
    </citation>
    <scope>NUCLEOTIDE SEQUENCE</scope>
    <source>
        <strain evidence="4">CBS 532.94</strain>
    </source>
</reference>
<evidence type="ECO:0000256" key="2">
    <source>
        <dbReference type="SAM" id="MobiDB-lite"/>
    </source>
</evidence>
<keyword evidence="5" id="KW-1185">Reference proteome</keyword>
<dbReference type="SUPFAM" id="SSF57667">
    <property type="entry name" value="beta-beta-alpha zinc fingers"/>
    <property type="match status" value="2"/>
</dbReference>
<gene>
    <name evidence="4" type="ORF">C8A03DRAFT_29602</name>
</gene>
<feature type="compositionally biased region" description="Polar residues" evidence="2">
    <location>
        <begin position="325"/>
        <end position="345"/>
    </location>
</feature>
<sequence length="479" mass="52471">MEHFITFNFSQQTQQQPPVPNLPDGSHDDDNHDDGDDIDWSSLYLLHLDQPESVEMPQATIGGLDYAAIGSGSVLPPSDDLANYQLAGKYFDGPADASFAAFPYGPLCMPMTTSTAASSPAPAPVGLGLLSLGQQRQRRGQSETLPDAQVWRQVQAARSANTTPATISPKDLDLDYQPSQGELPLFPPQGQGAYPQHVPRVADFGDLILPAMAQPANAVPRVLPQHQLQQQLQQGQQQGPLQPQQPLQQPATARPRSSDAMTTKFGLTFPVMPQSQNAVCPGLHQRQGQSMAPMSHQPAATMPPGPVLHQPQPRQNAATLVTHPSPATTRPGSVETTTTDNSTGDRLSYTCTYHGCPRRFRTREDLQRHKKEDHRQAHGPGGRTGGPTMTQDGPHRCDEINPKTGKPCNRTFSRPYDLTRHQDTIHERREKIRCDLCAITVSRPDALVRHRIQKHPERFPELVAQANSAGTKRKRGNDG</sequence>
<feature type="region of interest" description="Disordered" evidence="2">
    <location>
        <begin position="366"/>
        <end position="414"/>
    </location>
</feature>
<comment type="caution">
    <text evidence="4">The sequence shown here is derived from an EMBL/GenBank/DDBJ whole genome shotgun (WGS) entry which is preliminary data.</text>
</comment>
<evidence type="ECO:0000313" key="4">
    <source>
        <dbReference type="EMBL" id="KAK4242178.1"/>
    </source>
</evidence>
<feature type="domain" description="C2H2-type" evidence="3">
    <location>
        <begin position="349"/>
        <end position="374"/>
    </location>
</feature>
<dbReference type="GO" id="GO:0005634">
    <property type="term" value="C:nucleus"/>
    <property type="evidence" value="ECO:0007669"/>
    <property type="project" value="TreeGrafter"/>
</dbReference>
<dbReference type="Gene3D" id="3.30.160.60">
    <property type="entry name" value="Classic Zinc Finger"/>
    <property type="match status" value="2"/>
</dbReference>
<dbReference type="PANTHER" id="PTHR46179:SF19">
    <property type="entry name" value="C2H2 FINGER DOMAIN TRANSCRIPTION FACTOR (EUROFUNG)-RELATED"/>
    <property type="match status" value="1"/>
</dbReference>
<organism evidence="4 5">
    <name type="scientific">Achaetomium macrosporum</name>
    <dbReference type="NCBI Taxonomy" id="79813"/>
    <lineage>
        <taxon>Eukaryota</taxon>
        <taxon>Fungi</taxon>
        <taxon>Dikarya</taxon>
        <taxon>Ascomycota</taxon>
        <taxon>Pezizomycotina</taxon>
        <taxon>Sordariomycetes</taxon>
        <taxon>Sordariomycetidae</taxon>
        <taxon>Sordariales</taxon>
        <taxon>Chaetomiaceae</taxon>
        <taxon>Achaetomium</taxon>
    </lineage>
</organism>
<dbReference type="Proteomes" id="UP001303760">
    <property type="component" value="Unassembled WGS sequence"/>
</dbReference>
<dbReference type="PROSITE" id="PS50157">
    <property type="entry name" value="ZINC_FINGER_C2H2_2"/>
    <property type="match status" value="2"/>
</dbReference>
<feature type="region of interest" description="Disordered" evidence="2">
    <location>
        <begin position="7"/>
        <end position="38"/>
    </location>
</feature>
<dbReference type="InterPro" id="IPR013087">
    <property type="entry name" value="Znf_C2H2_type"/>
</dbReference>
<evidence type="ECO:0000313" key="5">
    <source>
        <dbReference type="Proteomes" id="UP001303760"/>
    </source>
</evidence>
<name>A0AAN7HGN8_9PEZI</name>
<evidence type="ECO:0000259" key="3">
    <source>
        <dbReference type="PROSITE" id="PS50157"/>
    </source>
</evidence>
<dbReference type="GO" id="GO:0006357">
    <property type="term" value="P:regulation of transcription by RNA polymerase II"/>
    <property type="evidence" value="ECO:0007669"/>
    <property type="project" value="TreeGrafter"/>
</dbReference>
<feature type="domain" description="C2H2-type" evidence="3">
    <location>
        <begin position="395"/>
        <end position="431"/>
    </location>
</feature>
<feature type="compositionally biased region" description="Low complexity" evidence="2">
    <location>
        <begin position="226"/>
        <end position="250"/>
    </location>
</feature>
<feature type="region of interest" description="Disordered" evidence="2">
    <location>
        <begin position="323"/>
        <end position="345"/>
    </location>
</feature>
<feature type="region of interest" description="Disordered" evidence="2">
    <location>
        <begin position="226"/>
        <end position="259"/>
    </location>
</feature>
<feature type="compositionally biased region" description="Polar residues" evidence="2">
    <location>
        <begin position="7"/>
        <end position="16"/>
    </location>
</feature>
<protein>
    <recommendedName>
        <fullName evidence="3">C2H2-type domain-containing protein</fullName>
    </recommendedName>
</protein>